<evidence type="ECO:0000313" key="2">
    <source>
        <dbReference type="Proteomes" id="UP000031338"/>
    </source>
</evidence>
<name>A0A0B9A6Y3_9SPHN</name>
<organism evidence="1 2">
    <name type="scientific">Novosphingobium subterraneum</name>
    <dbReference type="NCBI Taxonomy" id="48936"/>
    <lineage>
        <taxon>Bacteria</taxon>
        <taxon>Pseudomonadati</taxon>
        <taxon>Pseudomonadota</taxon>
        <taxon>Alphaproteobacteria</taxon>
        <taxon>Sphingomonadales</taxon>
        <taxon>Sphingomonadaceae</taxon>
        <taxon>Novosphingobium</taxon>
    </lineage>
</organism>
<keyword evidence="2" id="KW-1185">Reference proteome</keyword>
<dbReference type="STRING" id="48936.NJ75_02981"/>
<dbReference type="RefSeq" id="WP_156135811.1">
    <property type="nucleotide sequence ID" value="NZ_JRVC01000014.1"/>
</dbReference>
<comment type="caution">
    <text evidence="1">The sequence shown here is derived from an EMBL/GenBank/DDBJ whole genome shotgun (WGS) entry which is preliminary data.</text>
</comment>
<dbReference type="EMBL" id="JRVC01000014">
    <property type="protein sequence ID" value="KHS45055.1"/>
    <property type="molecule type" value="Genomic_DNA"/>
</dbReference>
<proteinExistence type="predicted"/>
<evidence type="ECO:0000313" key="1">
    <source>
        <dbReference type="EMBL" id="KHS45055.1"/>
    </source>
</evidence>
<reference evidence="1 2" key="1">
    <citation type="submission" date="2014-10" db="EMBL/GenBank/DDBJ databases">
        <title>Draft genome sequence of Novosphingobium subterraneum DSM 12447.</title>
        <authorList>
            <person name="Gan H.M."/>
            <person name="Gan H.Y."/>
            <person name="Savka M.A."/>
        </authorList>
    </citation>
    <scope>NUCLEOTIDE SEQUENCE [LARGE SCALE GENOMIC DNA]</scope>
    <source>
        <strain evidence="1 2">DSM 12447</strain>
    </source>
</reference>
<protein>
    <submittedName>
        <fullName evidence="1">Uncharacterized protein</fullName>
    </submittedName>
</protein>
<gene>
    <name evidence="1" type="ORF">NJ75_02981</name>
</gene>
<accession>A0A0B9A6Y3</accession>
<dbReference type="Proteomes" id="UP000031338">
    <property type="component" value="Unassembled WGS sequence"/>
</dbReference>
<dbReference type="AlphaFoldDB" id="A0A0B9A6Y3"/>
<sequence length="115" mass="12561">MDIAPLADFPDRALVTDQLYIYLAEAIATEATDKRPGARHALMLYASGSTMDWARGRATKHADEAGWLHVEVKREKELNRDTSLIADPTLRTAADAALARGSAIVIYGNEIPTHS</sequence>